<dbReference type="PANTHER" id="PTHR30246:SF1">
    <property type="entry name" value="2-DEHYDRO-3-DEOXY-6-PHOSPHOGALACTONATE ALDOLASE-RELATED"/>
    <property type="match status" value="1"/>
</dbReference>
<evidence type="ECO:0000256" key="5">
    <source>
        <dbReference type="ARBA" id="ARBA00023277"/>
    </source>
</evidence>
<dbReference type="Proteomes" id="UP001595921">
    <property type="component" value="Unassembled WGS sequence"/>
</dbReference>
<dbReference type="GO" id="GO:0016829">
    <property type="term" value="F:lyase activity"/>
    <property type="evidence" value="ECO:0007669"/>
    <property type="project" value="UniProtKB-KW"/>
</dbReference>
<dbReference type="InterPro" id="IPR000887">
    <property type="entry name" value="Aldlse_KDPG_KHG"/>
</dbReference>
<protein>
    <submittedName>
        <fullName evidence="6">Bifunctional 4-hydroxy-2-oxoglutarate aldolase/2-dehydro-3-deoxy-phosphogluconate aldolase</fullName>
    </submittedName>
</protein>
<comment type="similarity">
    <text evidence="2">Belongs to the KHG/KDPG aldolase family.</text>
</comment>
<name>A0ABD5P7J0_9EURY</name>
<gene>
    <name evidence="6" type="ORF">ACFO0N_02525</name>
</gene>
<proteinExistence type="inferred from homology"/>
<reference evidence="6 7" key="1">
    <citation type="journal article" date="2019" name="Int. J. Syst. Evol. Microbiol.">
        <title>The Global Catalogue of Microorganisms (GCM) 10K type strain sequencing project: providing services to taxonomists for standard genome sequencing and annotation.</title>
        <authorList>
            <consortium name="The Broad Institute Genomics Platform"/>
            <consortium name="The Broad Institute Genome Sequencing Center for Infectious Disease"/>
            <person name="Wu L."/>
            <person name="Ma J."/>
        </authorList>
    </citation>
    <scope>NUCLEOTIDE SEQUENCE [LARGE SCALE GENOMIC DNA]</scope>
    <source>
        <strain evidence="6 7">CGMCC 1.12553</strain>
    </source>
</reference>
<organism evidence="6 7">
    <name type="scientific">Halobium salinum</name>
    <dbReference type="NCBI Taxonomy" id="1364940"/>
    <lineage>
        <taxon>Archaea</taxon>
        <taxon>Methanobacteriati</taxon>
        <taxon>Methanobacteriota</taxon>
        <taxon>Stenosarchaea group</taxon>
        <taxon>Halobacteria</taxon>
        <taxon>Halobacteriales</taxon>
        <taxon>Haloferacaceae</taxon>
        <taxon>Halobium</taxon>
    </lineage>
</organism>
<dbReference type="Pfam" id="PF01081">
    <property type="entry name" value="Aldolase"/>
    <property type="match status" value="1"/>
</dbReference>
<accession>A0ABD5P7J0</accession>
<comment type="subunit">
    <text evidence="3">Homotrimer.</text>
</comment>
<dbReference type="PANTHER" id="PTHR30246">
    <property type="entry name" value="2-KETO-3-DEOXY-6-PHOSPHOGLUCONATE ALDOLASE"/>
    <property type="match status" value="1"/>
</dbReference>
<dbReference type="AlphaFoldDB" id="A0ABD5P7J0"/>
<evidence type="ECO:0000313" key="7">
    <source>
        <dbReference type="Proteomes" id="UP001595921"/>
    </source>
</evidence>
<evidence type="ECO:0000256" key="1">
    <source>
        <dbReference type="ARBA" id="ARBA00004761"/>
    </source>
</evidence>
<evidence type="ECO:0000313" key="6">
    <source>
        <dbReference type="EMBL" id="MFC4356820.1"/>
    </source>
</evidence>
<dbReference type="NCBIfam" id="TIGR01182">
    <property type="entry name" value="eda"/>
    <property type="match status" value="1"/>
</dbReference>
<comment type="caution">
    <text evidence="6">The sequence shown here is derived from an EMBL/GenBank/DDBJ whole genome shotgun (WGS) entry which is preliminary data.</text>
</comment>
<evidence type="ECO:0000256" key="3">
    <source>
        <dbReference type="ARBA" id="ARBA00011233"/>
    </source>
</evidence>
<evidence type="ECO:0000256" key="4">
    <source>
        <dbReference type="ARBA" id="ARBA00023239"/>
    </source>
</evidence>
<dbReference type="CDD" id="cd00452">
    <property type="entry name" value="KDPG_aldolase"/>
    <property type="match status" value="1"/>
</dbReference>
<dbReference type="InterPro" id="IPR013785">
    <property type="entry name" value="Aldolase_TIM"/>
</dbReference>
<sequence length="221" mass="22338">MTAPTLDTQETIGKIVDSGVVAVLRGAGADTVVDTAEALAEGGVTAIELTADTPGVMDMLDDVTDALAGSDVVVGVGTVLDEATARSAILAGAEFVVQPTFSEEVVRVCNRYGVPVAPGVFTPTEAIDAYEAGADFVKVFPAKTGGPEHVSAIKGPLGQVPIMPTGGVDLDNAADFIDAGAVCVGAGSALVDDEAVQAGDFEAVTERAREFSQVVADARDE</sequence>
<dbReference type="Gene3D" id="3.20.20.70">
    <property type="entry name" value="Aldolase class I"/>
    <property type="match status" value="1"/>
</dbReference>
<comment type="pathway">
    <text evidence="1">Carbohydrate acid metabolism.</text>
</comment>
<dbReference type="EMBL" id="JBHSDS010000002">
    <property type="protein sequence ID" value="MFC4356820.1"/>
    <property type="molecule type" value="Genomic_DNA"/>
</dbReference>
<keyword evidence="5" id="KW-0119">Carbohydrate metabolism</keyword>
<keyword evidence="4" id="KW-0456">Lyase</keyword>
<dbReference type="SUPFAM" id="SSF51569">
    <property type="entry name" value="Aldolase"/>
    <property type="match status" value="1"/>
</dbReference>
<dbReference type="RefSeq" id="WP_267625263.1">
    <property type="nucleotide sequence ID" value="NZ_JAODIW010000010.1"/>
</dbReference>
<evidence type="ECO:0000256" key="2">
    <source>
        <dbReference type="ARBA" id="ARBA00006906"/>
    </source>
</evidence>
<keyword evidence="7" id="KW-1185">Reference proteome</keyword>